<organism evidence="2 3">
    <name type="scientific">Flavilitoribacter nigricans (strain ATCC 23147 / DSM 23189 / NBRC 102662 / NCIMB 1420 / SS-2)</name>
    <name type="common">Lewinella nigricans</name>
    <dbReference type="NCBI Taxonomy" id="1122177"/>
    <lineage>
        <taxon>Bacteria</taxon>
        <taxon>Pseudomonadati</taxon>
        <taxon>Bacteroidota</taxon>
        <taxon>Saprospiria</taxon>
        <taxon>Saprospirales</taxon>
        <taxon>Lewinellaceae</taxon>
        <taxon>Flavilitoribacter</taxon>
    </lineage>
</organism>
<name>A0A2D0NB96_FLAN2</name>
<dbReference type="OrthoDB" id="878604at2"/>
<gene>
    <name evidence="2" type="ORF">CRP01_15030</name>
</gene>
<sequence length="390" mass="45437">MKRYFFFLMCLLFIINRGVTQEPGPFVPGYYITSNQDTIFGFINNRYQPIQANTFFYKPTLDTKDNRKLVPEAITRIYYEPNFHYRSMTVTKSGKEKIVFMRQLVSGYAELYQELGPGQPIYVLTLESGEEVQLERQDSIIEDHVKLDREYLGKMKYLFRDCPSIVQNYRRINYTQEMLARLVHNYNRCAHADENSELYINRQKLRVSIGVQAGISHTMAEGSSGTLAFEGDGSGWNAGLLAEFYFLRQVALRTGLTYFTYAAETMKEFSFGTDYFKHEVSSLEIPVNIKFQFNQRKFTPYLYGGMNIPLTFGVREKFRRFAFGTLSIDRDRDLFKETILFTINGGVGINYRVFDRSLLFINLDYDYKDVGLNTGSFRPQRFTLSAGIFF</sequence>
<dbReference type="AlphaFoldDB" id="A0A2D0NB96"/>
<evidence type="ECO:0000313" key="3">
    <source>
        <dbReference type="Proteomes" id="UP000223913"/>
    </source>
</evidence>
<dbReference type="InterPro" id="IPR011250">
    <property type="entry name" value="OMP/PagP_B-barrel"/>
</dbReference>
<reference evidence="2 3" key="1">
    <citation type="submission" date="2017-10" db="EMBL/GenBank/DDBJ databases">
        <title>The draft genome sequence of Lewinella nigricans NBRC 102662.</title>
        <authorList>
            <person name="Wang K."/>
        </authorList>
    </citation>
    <scope>NUCLEOTIDE SEQUENCE [LARGE SCALE GENOMIC DNA]</scope>
    <source>
        <strain evidence="2 3">NBRC 102662</strain>
    </source>
</reference>
<keyword evidence="3" id="KW-1185">Reference proteome</keyword>
<dbReference type="RefSeq" id="WP_099150874.1">
    <property type="nucleotide sequence ID" value="NZ_PDUD01000020.1"/>
</dbReference>
<comment type="caution">
    <text evidence="2">The sequence shown here is derived from an EMBL/GenBank/DDBJ whole genome shotgun (WGS) entry which is preliminary data.</text>
</comment>
<evidence type="ECO:0000313" key="2">
    <source>
        <dbReference type="EMBL" id="PHN05784.1"/>
    </source>
</evidence>
<dbReference type="Gene3D" id="2.40.160.20">
    <property type="match status" value="1"/>
</dbReference>
<evidence type="ECO:0000259" key="1">
    <source>
        <dbReference type="Pfam" id="PF13568"/>
    </source>
</evidence>
<dbReference type="SUPFAM" id="SSF56925">
    <property type="entry name" value="OMPA-like"/>
    <property type="match status" value="1"/>
</dbReference>
<dbReference type="InterPro" id="IPR025665">
    <property type="entry name" value="Beta-barrel_OMP_2"/>
</dbReference>
<dbReference type="Pfam" id="PF13568">
    <property type="entry name" value="OMP_b-brl_2"/>
    <property type="match status" value="1"/>
</dbReference>
<accession>A0A2D0NB96</accession>
<feature type="domain" description="Outer membrane protein beta-barrel" evidence="1">
    <location>
        <begin position="205"/>
        <end position="367"/>
    </location>
</feature>
<protein>
    <recommendedName>
        <fullName evidence="1">Outer membrane protein beta-barrel domain-containing protein</fullName>
    </recommendedName>
</protein>
<dbReference type="Proteomes" id="UP000223913">
    <property type="component" value="Unassembled WGS sequence"/>
</dbReference>
<proteinExistence type="predicted"/>
<dbReference type="EMBL" id="PDUD01000020">
    <property type="protein sequence ID" value="PHN05784.1"/>
    <property type="molecule type" value="Genomic_DNA"/>
</dbReference>